<organism evidence="1 2">
    <name type="scientific">Pelagibacterium halotolerans (strain DSM 22347 / JCM 15775 / CGMCC 1.7692 / B2)</name>
    <dbReference type="NCBI Taxonomy" id="1082931"/>
    <lineage>
        <taxon>Bacteria</taxon>
        <taxon>Pseudomonadati</taxon>
        <taxon>Pseudomonadota</taxon>
        <taxon>Alphaproteobacteria</taxon>
        <taxon>Hyphomicrobiales</taxon>
        <taxon>Devosiaceae</taxon>
        <taxon>Pelagibacterium</taxon>
    </lineage>
</organism>
<accession>G4RBJ4</accession>
<dbReference type="EMBL" id="CP003075">
    <property type="protein sequence ID" value="AEQ52670.1"/>
    <property type="molecule type" value="Genomic_DNA"/>
</dbReference>
<evidence type="ECO:0000313" key="1">
    <source>
        <dbReference type="EMBL" id="AEQ52670.1"/>
    </source>
</evidence>
<keyword evidence="2" id="KW-1185">Reference proteome</keyword>
<protein>
    <submittedName>
        <fullName evidence="1">Uncharacterized protein</fullName>
    </submittedName>
</protein>
<reference evidence="1 2" key="1">
    <citation type="journal article" date="2012" name="J. Bacteriol.">
        <title>Complete genome sequence of Pelagibacterium halotolerans B2T.</title>
        <authorList>
            <person name="Huo Y.Y."/>
            <person name="Cheng H."/>
            <person name="Han X.F."/>
            <person name="Jiang X.W."/>
            <person name="Sun C."/>
            <person name="Zhang X.Q."/>
            <person name="Zhu X.F."/>
            <person name="Liu Y.F."/>
            <person name="Li P.F."/>
            <person name="Ni P.X."/>
            <person name="Wu M."/>
        </authorList>
    </citation>
    <scope>NUCLEOTIDE SEQUENCE [LARGE SCALE GENOMIC DNA]</scope>
    <source>
        <strain evidence="2">DSM 22347 / JCM 15775 / CGMCC 1.7692 / B2</strain>
    </source>
</reference>
<gene>
    <name evidence="1" type="ordered locus">KKY_2662</name>
</gene>
<proteinExistence type="predicted"/>
<name>G4RBJ4_PELHB</name>
<dbReference type="Proteomes" id="UP000008850">
    <property type="component" value="Chromosome"/>
</dbReference>
<evidence type="ECO:0000313" key="2">
    <source>
        <dbReference type="Proteomes" id="UP000008850"/>
    </source>
</evidence>
<dbReference type="KEGG" id="phl:KKY_2662"/>
<sequence length="130" mass="14301">MIPKMHSGATPDAGALAARVAQEQPDYIDQAEAPYDRIRKAAAAMAAGSVTPDHLMGMPADLVTWLRVMPRSMLCRVACASDDAIDAHMHGRKTMRGVLTYDRDAVDQYRAANERARRDDELDEKLACVM</sequence>
<dbReference type="AlphaFoldDB" id="G4RBJ4"/>
<dbReference type="HOGENOM" id="CLU_1936045_0_0_5"/>